<dbReference type="EMBL" id="CP042582">
    <property type="protein sequence ID" value="QEX23247.1"/>
    <property type="molecule type" value="Genomic_DNA"/>
</dbReference>
<dbReference type="GO" id="GO:0004386">
    <property type="term" value="F:helicase activity"/>
    <property type="evidence" value="ECO:0007669"/>
    <property type="project" value="UniProtKB-KW"/>
</dbReference>
<dbReference type="Pfam" id="PF04851">
    <property type="entry name" value="ResIII"/>
    <property type="match status" value="1"/>
</dbReference>
<dbReference type="OrthoDB" id="9804086at2"/>
<dbReference type="PANTHER" id="PTHR47396">
    <property type="entry name" value="TYPE I RESTRICTION ENZYME ECOKI R PROTEIN"/>
    <property type="match status" value="1"/>
</dbReference>
<evidence type="ECO:0000313" key="4">
    <source>
        <dbReference type="Proteomes" id="UP000325797"/>
    </source>
</evidence>
<dbReference type="CDD" id="cd18785">
    <property type="entry name" value="SF2_C"/>
    <property type="match status" value="1"/>
</dbReference>
<dbReference type="Proteomes" id="UP000325797">
    <property type="component" value="Chromosome"/>
</dbReference>
<dbReference type="SUPFAM" id="SSF52540">
    <property type="entry name" value="P-loop containing nucleoside triphosphate hydrolases"/>
    <property type="match status" value="2"/>
</dbReference>
<dbReference type="PROSITE" id="PS51192">
    <property type="entry name" value="HELICASE_ATP_BIND_1"/>
    <property type="match status" value="1"/>
</dbReference>
<keyword evidence="1" id="KW-0175">Coiled coil</keyword>
<feature type="domain" description="Helicase ATP-binding" evidence="2">
    <location>
        <begin position="480"/>
        <end position="630"/>
    </location>
</feature>
<dbReference type="GO" id="GO:0005829">
    <property type="term" value="C:cytosol"/>
    <property type="evidence" value="ECO:0007669"/>
    <property type="project" value="TreeGrafter"/>
</dbReference>
<organism evidence="3 4">
    <name type="scientific">Hypericibacter adhaerens</name>
    <dbReference type="NCBI Taxonomy" id="2602016"/>
    <lineage>
        <taxon>Bacteria</taxon>
        <taxon>Pseudomonadati</taxon>
        <taxon>Pseudomonadota</taxon>
        <taxon>Alphaproteobacteria</taxon>
        <taxon>Rhodospirillales</taxon>
        <taxon>Dongiaceae</taxon>
        <taxon>Hypericibacter</taxon>
    </lineage>
</organism>
<dbReference type="PANTHER" id="PTHR47396:SF1">
    <property type="entry name" value="ATP-DEPENDENT HELICASE IRC3-RELATED"/>
    <property type="match status" value="1"/>
</dbReference>
<evidence type="ECO:0000313" key="3">
    <source>
        <dbReference type="EMBL" id="QEX23247.1"/>
    </source>
</evidence>
<reference evidence="3 4" key="1">
    <citation type="submission" date="2019-08" db="EMBL/GenBank/DDBJ databases">
        <title>Hyperibacter terrae gen. nov., sp. nov. and Hyperibacter viscosus sp. nov., two new members in the family Rhodospirillaceae isolated from the rhizosphere of Hypericum perforatum.</title>
        <authorList>
            <person name="Noviana Z."/>
        </authorList>
    </citation>
    <scope>NUCLEOTIDE SEQUENCE [LARGE SCALE GENOMIC DNA]</scope>
    <source>
        <strain evidence="3 4">R5959</strain>
    </source>
</reference>
<dbReference type="GO" id="GO:0016787">
    <property type="term" value="F:hydrolase activity"/>
    <property type="evidence" value="ECO:0007669"/>
    <property type="project" value="InterPro"/>
</dbReference>
<evidence type="ECO:0000256" key="1">
    <source>
        <dbReference type="SAM" id="Coils"/>
    </source>
</evidence>
<dbReference type="AlphaFoldDB" id="A0A5J6N184"/>
<dbReference type="GO" id="GO:0003677">
    <property type="term" value="F:DNA binding"/>
    <property type="evidence" value="ECO:0007669"/>
    <property type="project" value="InterPro"/>
</dbReference>
<evidence type="ECO:0000259" key="2">
    <source>
        <dbReference type="PROSITE" id="PS51192"/>
    </source>
</evidence>
<keyword evidence="3" id="KW-0347">Helicase</keyword>
<dbReference type="Gene3D" id="3.40.50.300">
    <property type="entry name" value="P-loop containing nucleotide triphosphate hydrolases"/>
    <property type="match status" value="2"/>
</dbReference>
<dbReference type="GO" id="GO:0005524">
    <property type="term" value="F:ATP binding"/>
    <property type="evidence" value="ECO:0007669"/>
    <property type="project" value="InterPro"/>
</dbReference>
<keyword evidence="3" id="KW-0547">Nucleotide-binding</keyword>
<dbReference type="SMART" id="SM00487">
    <property type="entry name" value="DEXDc"/>
    <property type="match status" value="1"/>
</dbReference>
<gene>
    <name evidence="3" type="ORF">FRZ61_31830</name>
</gene>
<keyword evidence="3" id="KW-0378">Hydrolase</keyword>
<proteinExistence type="predicted"/>
<dbReference type="CDD" id="cd17926">
    <property type="entry name" value="DEXHc_RE"/>
    <property type="match status" value="1"/>
</dbReference>
<dbReference type="RefSeq" id="WP_151118660.1">
    <property type="nucleotide sequence ID" value="NZ_CP042582.1"/>
</dbReference>
<accession>A0A5J6N184</accession>
<keyword evidence="4" id="KW-1185">Reference proteome</keyword>
<dbReference type="InterPro" id="IPR014001">
    <property type="entry name" value="Helicase_ATP-bd"/>
</dbReference>
<keyword evidence="3" id="KW-0067">ATP-binding</keyword>
<dbReference type="Pfam" id="PF22548">
    <property type="entry name" value="AEP-TOTE"/>
    <property type="match status" value="1"/>
</dbReference>
<sequence>MRTWPSGAVSKRLALGGGAETAHELEVEIERLRDRLAANEAERKELEAALRDLLSRRSAAAANYSPPAIADAPGVTAASPTAEKIALFRGLFAGRADVFPVRWENRKTAKSGYAPACANEWVKGICGKPQVKCGECPHQAFTPVADDIIEKHLRGEAARGSGGDFVAGVYPLLPDETCWFLAADFDEESWAADALAVLETCQVKGVPAALERSRSGNGGHVWIFFSEPVSARTARQLGAAMLTETMERRPEIGFASYDRFFPSQDTMPVGGFGNLIALPLQRRARELGNSVFIDQDLRPYDDQWAFLAAMPRLSATAAAEIVDDAETRGRILGVRMPVEDEEADEPWRMTPSRRPKVGPVGSPLSGKITIVVADQLYIDRTDLPSAMTTRLIRLAAFQNPEFYRAQSMRFPTFGKPRIISCAELHRRHVGLPRGCLDEAVELIRDEGAEVELNDLRVIGDPLASRVRFQGTLYEPQVKAFEALLPHEHGVLAATTAFGKTVVAAALIAQRGRNALVLVHRRELLIQWVERLRTFLDIDPKDIGVIGGGRRKPTGIIDVALIQSLVRRGEVSDMVANYGHLVVDECHHLSAASFELVARRAKARYVLGLSATVARKDGHHPIIFMQCGPVRHRVDARAQAAERGIVHRARTRSTQFQLPLPLAGSDRPSMPAIYAAIAQDESRNDLIFDDVLKALEAKRSPIVLTERRDHLEYLQGRFSRFVRNLVVLRGGMSAAERKMSDAALRVADDQERLILSTGRYIGEGFDDPRLDALFLTMPISWKGTLAQYVGRLHRQHAGKTEVLVVDYVDDFVPILARMAAKRRSGYRALGYTVE</sequence>
<dbReference type="InterPro" id="IPR050742">
    <property type="entry name" value="Helicase_Restrict-Modif_Enz"/>
</dbReference>
<dbReference type="InterPro" id="IPR027417">
    <property type="entry name" value="P-loop_NTPase"/>
</dbReference>
<protein>
    <submittedName>
        <fullName evidence="3">DEAD/DEAH box helicase</fullName>
    </submittedName>
</protein>
<feature type="coiled-coil region" evidence="1">
    <location>
        <begin position="22"/>
        <end position="63"/>
    </location>
</feature>
<dbReference type="InterPro" id="IPR054347">
    <property type="entry name" value="TOTE_primase"/>
</dbReference>
<dbReference type="InterPro" id="IPR006935">
    <property type="entry name" value="Helicase/UvrB_N"/>
</dbReference>
<name>A0A5J6N184_9PROT</name>
<dbReference type="KEGG" id="hadh:FRZ61_31830"/>